<gene>
    <name evidence="3" type="ORF">GCM10023188_19010</name>
</gene>
<dbReference type="EMBL" id="BAABHC010000010">
    <property type="protein sequence ID" value="GAA4431455.1"/>
    <property type="molecule type" value="Genomic_DNA"/>
</dbReference>
<keyword evidence="2" id="KW-0812">Transmembrane</keyword>
<keyword evidence="2" id="KW-0472">Membrane</keyword>
<feature type="compositionally biased region" description="Acidic residues" evidence="1">
    <location>
        <begin position="60"/>
        <end position="86"/>
    </location>
</feature>
<feature type="region of interest" description="Disordered" evidence="1">
    <location>
        <begin position="44"/>
        <end position="104"/>
    </location>
</feature>
<evidence type="ECO:0000313" key="4">
    <source>
        <dbReference type="Proteomes" id="UP001500552"/>
    </source>
</evidence>
<proteinExistence type="predicted"/>
<dbReference type="RefSeq" id="WP_345158593.1">
    <property type="nucleotide sequence ID" value="NZ_BAABHC010000010.1"/>
</dbReference>
<keyword evidence="2" id="KW-1133">Transmembrane helix</keyword>
<evidence type="ECO:0000256" key="2">
    <source>
        <dbReference type="SAM" id="Phobius"/>
    </source>
</evidence>
<sequence length="121" mass="13873">MAWSTFLGVVMGAYVVYYVLNFLYDLFLSRKQLAPADAGVHYDMEELADEEDQGYGLTQEEAEDDDQYADDLYEDEDEEQSYEQEEGSIVPEQEPPLRVEGQGIPLEEFLKEAKSYSSSIF</sequence>
<feature type="transmembrane region" description="Helical" evidence="2">
    <location>
        <begin position="6"/>
        <end position="24"/>
    </location>
</feature>
<dbReference type="Proteomes" id="UP001500552">
    <property type="component" value="Unassembled WGS sequence"/>
</dbReference>
<organism evidence="3 4">
    <name type="scientific">Pontibacter saemangeumensis</name>
    <dbReference type="NCBI Taxonomy" id="1084525"/>
    <lineage>
        <taxon>Bacteria</taxon>
        <taxon>Pseudomonadati</taxon>
        <taxon>Bacteroidota</taxon>
        <taxon>Cytophagia</taxon>
        <taxon>Cytophagales</taxon>
        <taxon>Hymenobacteraceae</taxon>
        <taxon>Pontibacter</taxon>
    </lineage>
</organism>
<evidence type="ECO:0000313" key="3">
    <source>
        <dbReference type="EMBL" id="GAA4431455.1"/>
    </source>
</evidence>
<reference evidence="4" key="1">
    <citation type="journal article" date="2019" name="Int. J. Syst. Evol. Microbiol.">
        <title>The Global Catalogue of Microorganisms (GCM) 10K type strain sequencing project: providing services to taxonomists for standard genome sequencing and annotation.</title>
        <authorList>
            <consortium name="The Broad Institute Genomics Platform"/>
            <consortium name="The Broad Institute Genome Sequencing Center for Infectious Disease"/>
            <person name="Wu L."/>
            <person name="Ma J."/>
        </authorList>
    </citation>
    <scope>NUCLEOTIDE SEQUENCE [LARGE SCALE GENOMIC DNA]</scope>
    <source>
        <strain evidence="4">JCM 17926</strain>
    </source>
</reference>
<comment type="caution">
    <text evidence="3">The sequence shown here is derived from an EMBL/GenBank/DDBJ whole genome shotgun (WGS) entry which is preliminary data.</text>
</comment>
<accession>A0ABP8LKQ1</accession>
<protein>
    <submittedName>
        <fullName evidence="3">Uncharacterized protein</fullName>
    </submittedName>
</protein>
<evidence type="ECO:0000256" key="1">
    <source>
        <dbReference type="SAM" id="MobiDB-lite"/>
    </source>
</evidence>
<keyword evidence="4" id="KW-1185">Reference proteome</keyword>
<name>A0ABP8LKQ1_9BACT</name>